<dbReference type="FunCoup" id="D8R906">
    <property type="interactions" value="1258"/>
</dbReference>
<feature type="domain" description="F-box/LRR-repeat protein 15-like leucin rich repeat" evidence="1">
    <location>
        <begin position="97"/>
        <end position="212"/>
    </location>
</feature>
<dbReference type="OMA" id="EFGRMPY"/>
<dbReference type="Proteomes" id="UP000001514">
    <property type="component" value="Unassembled WGS sequence"/>
</dbReference>
<organism evidence="3">
    <name type="scientific">Selaginella moellendorffii</name>
    <name type="common">Spikemoss</name>
    <dbReference type="NCBI Taxonomy" id="88036"/>
    <lineage>
        <taxon>Eukaryota</taxon>
        <taxon>Viridiplantae</taxon>
        <taxon>Streptophyta</taxon>
        <taxon>Embryophyta</taxon>
        <taxon>Tracheophyta</taxon>
        <taxon>Lycopodiopsida</taxon>
        <taxon>Selaginellales</taxon>
        <taxon>Selaginellaceae</taxon>
        <taxon>Selaginella</taxon>
    </lineage>
</organism>
<dbReference type="PANTHER" id="PTHR13318:SF105">
    <property type="entry name" value="F-BOX_LRR-REPEAT PROTEIN 3"/>
    <property type="match status" value="1"/>
</dbReference>
<dbReference type="InterPro" id="IPR032675">
    <property type="entry name" value="LRR_dom_sf"/>
</dbReference>
<dbReference type="AlphaFoldDB" id="D8R906"/>
<dbReference type="Pfam" id="PF25372">
    <property type="entry name" value="DUF7885"/>
    <property type="match status" value="3"/>
</dbReference>
<dbReference type="HOGENOM" id="CLU_016072_3_1_1"/>
<reference evidence="2 3" key="1">
    <citation type="journal article" date="2011" name="Science">
        <title>The Selaginella genome identifies genetic changes associated with the evolution of vascular plants.</title>
        <authorList>
            <person name="Banks J.A."/>
            <person name="Nishiyama T."/>
            <person name="Hasebe M."/>
            <person name="Bowman J.L."/>
            <person name="Gribskov M."/>
            <person name="dePamphilis C."/>
            <person name="Albert V.A."/>
            <person name="Aono N."/>
            <person name="Aoyama T."/>
            <person name="Ambrose B.A."/>
            <person name="Ashton N.W."/>
            <person name="Axtell M.J."/>
            <person name="Barker E."/>
            <person name="Barker M.S."/>
            <person name="Bennetzen J.L."/>
            <person name="Bonawitz N.D."/>
            <person name="Chapple C."/>
            <person name="Cheng C."/>
            <person name="Correa L.G."/>
            <person name="Dacre M."/>
            <person name="DeBarry J."/>
            <person name="Dreyer I."/>
            <person name="Elias M."/>
            <person name="Engstrom E.M."/>
            <person name="Estelle M."/>
            <person name="Feng L."/>
            <person name="Finet C."/>
            <person name="Floyd S.K."/>
            <person name="Frommer W.B."/>
            <person name="Fujita T."/>
            <person name="Gramzow L."/>
            <person name="Gutensohn M."/>
            <person name="Harholt J."/>
            <person name="Hattori M."/>
            <person name="Heyl A."/>
            <person name="Hirai T."/>
            <person name="Hiwatashi Y."/>
            <person name="Ishikawa M."/>
            <person name="Iwata M."/>
            <person name="Karol K.G."/>
            <person name="Koehler B."/>
            <person name="Kolukisaoglu U."/>
            <person name="Kubo M."/>
            <person name="Kurata T."/>
            <person name="Lalonde S."/>
            <person name="Li K."/>
            <person name="Li Y."/>
            <person name="Litt A."/>
            <person name="Lyons E."/>
            <person name="Manning G."/>
            <person name="Maruyama T."/>
            <person name="Michael T.P."/>
            <person name="Mikami K."/>
            <person name="Miyazaki S."/>
            <person name="Morinaga S."/>
            <person name="Murata T."/>
            <person name="Mueller-Roeber B."/>
            <person name="Nelson D.R."/>
            <person name="Obara M."/>
            <person name="Oguri Y."/>
            <person name="Olmstead R.G."/>
            <person name="Onodera N."/>
            <person name="Petersen B.L."/>
            <person name="Pils B."/>
            <person name="Prigge M."/>
            <person name="Rensing S.A."/>
            <person name="Riano-Pachon D.M."/>
            <person name="Roberts A.W."/>
            <person name="Sato Y."/>
            <person name="Scheller H.V."/>
            <person name="Schulz B."/>
            <person name="Schulz C."/>
            <person name="Shakirov E.V."/>
            <person name="Shibagaki N."/>
            <person name="Shinohara N."/>
            <person name="Shippen D.E."/>
            <person name="Soerensen I."/>
            <person name="Sotooka R."/>
            <person name="Sugimoto N."/>
            <person name="Sugita M."/>
            <person name="Sumikawa N."/>
            <person name="Tanurdzic M."/>
            <person name="Theissen G."/>
            <person name="Ulvskov P."/>
            <person name="Wakazuki S."/>
            <person name="Weng J.K."/>
            <person name="Willats W.W."/>
            <person name="Wipf D."/>
            <person name="Wolf P.G."/>
            <person name="Yang L."/>
            <person name="Zimmer A.D."/>
            <person name="Zhu Q."/>
            <person name="Mitros T."/>
            <person name="Hellsten U."/>
            <person name="Loque D."/>
            <person name="Otillar R."/>
            <person name="Salamov A."/>
            <person name="Schmutz J."/>
            <person name="Shapiro H."/>
            <person name="Lindquist E."/>
            <person name="Lucas S."/>
            <person name="Rokhsar D."/>
            <person name="Grigoriev I.V."/>
        </authorList>
    </citation>
    <scope>NUCLEOTIDE SEQUENCE [LARGE SCALE GENOMIC DNA]</scope>
</reference>
<evidence type="ECO:0000313" key="3">
    <source>
        <dbReference type="Proteomes" id="UP000001514"/>
    </source>
</evidence>
<evidence type="ECO:0000313" key="2">
    <source>
        <dbReference type="EMBL" id="EFJ31069.1"/>
    </source>
</evidence>
<dbReference type="eggNOG" id="KOG1947">
    <property type="taxonomic scope" value="Eukaryota"/>
</dbReference>
<name>D8R906_SELML</name>
<dbReference type="EMBL" id="GL377574">
    <property type="protein sequence ID" value="EFJ31069.1"/>
    <property type="molecule type" value="Genomic_DNA"/>
</dbReference>
<dbReference type="STRING" id="88036.D8R906"/>
<evidence type="ECO:0000259" key="1">
    <source>
        <dbReference type="Pfam" id="PF25372"/>
    </source>
</evidence>
<accession>D8R906</accession>
<protein>
    <recommendedName>
        <fullName evidence="1">F-box/LRR-repeat protein 15-like leucin rich repeat domain-containing protein</fullName>
    </recommendedName>
</protein>
<dbReference type="SUPFAM" id="SSF52047">
    <property type="entry name" value="RNI-like"/>
    <property type="match status" value="2"/>
</dbReference>
<dbReference type="KEGG" id="smo:SELMODRAFT_88742"/>
<dbReference type="CDD" id="cd22159">
    <property type="entry name" value="F-box_AtTIR1-like"/>
    <property type="match status" value="1"/>
</dbReference>
<dbReference type="InParanoid" id="D8R906"/>
<dbReference type="InterPro" id="IPR057207">
    <property type="entry name" value="FBXL15_LRR"/>
</dbReference>
<dbReference type="InterPro" id="IPR006553">
    <property type="entry name" value="Leu-rich_rpt_Cys-con_subtyp"/>
</dbReference>
<gene>
    <name evidence="2" type="ORF">SELMODRAFT_88742</name>
</gene>
<feature type="domain" description="F-box/LRR-repeat protein 15-like leucin rich repeat" evidence="1">
    <location>
        <begin position="478"/>
        <end position="588"/>
    </location>
</feature>
<dbReference type="Gramene" id="EFJ31069">
    <property type="protein sequence ID" value="EFJ31069"/>
    <property type="gene ID" value="SELMODRAFT_88742"/>
</dbReference>
<dbReference type="OrthoDB" id="423607at2759"/>
<proteinExistence type="predicted"/>
<sequence>MACSSSSGSRRPSACLLDFVDEHILLEVLGKISDSFDRRSWRMVCRTFYKLECSVRRRLQLLRAELLPQALDRYERLEELDLTCCAGVTDENLIHVADKAGKRLAAIYLNRICGFTSTGLRYLSQHCLSLVEMDLSYCSYVEDDGLLGLARLNRIEKLKLTGCIRVTDMGLESLAAGCHRLKTLVLKGCVAITDAGIKLVAARSEELMILDLSFTEVTDEGVKYVSELKALRTLNLMACNNVGDRALSYLQENCKSLVDLDVSRCQNVSSVGIAALPTLLTLHLCHCSQVTEDAFLDFEKPNGIQTLRLDGCEFTHDSLDRVAAGCQELKELSLCKSRGVTDKRIDRLITSCKSLKKLDLTCCFDVTEISLLSIARSSTSIKSLKLESSLMVSDNSLPMVFESCHLLEELDVTDCNLTGAGLEPIGNCVLLRVLKLAFCNISDYGIFFVGAGCHKLMELDLYRCRSVGDAGVISVVNGCQDLRVLNLSYCSRISDASMTAIARLSKLSQLEIRGCTLVTSDGLTQVAAGCKRLVELDIKRCTRIGDPGLLALEHLCPDLRQINVSYCPLTNNGMMALAKLGCMQNMKLVHLKNVSMECFGNALLNCGSLKKVKLLSYVKQSLASGVVEQLENRGCRLRCMDKPDS</sequence>
<dbReference type="FunFam" id="3.80.10.10:FF:000276">
    <property type="entry name" value="F-box/LRR-repeat protein 3"/>
    <property type="match status" value="1"/>
</dbReference>
<dbReference type="SMART" id="SM00367">
    <property type="entry name" value="LRR_CC"/>
    <property type="match status" value="14"/>
</dbReference>
<feature type="domain" description="F-box/LRR-repeat protein 15-like leucin rich repeat" evidence="1">
    <location>
        <begin position="322"/>
        <end position="477"/>
    </location>
</feature>
<dbReference type="GO" id="GO:0019005">
    <property type="term" value="C:SCF ubiquitin ligase complex"/>
    <property type="evidence" value="ECO:0000318"/>
    <property type="project" value="GO_Central"/>
</dbReference>
<dbReference type="PANTHER" id="PTHR13318">
    <property type="entry name" value="PARTNER OF PAIRED, ISOFORM B-RELATED"/>
    <property type="match status" value="1"/>
</dbReference>
<keyword evidence="3" id="KW-1185">Reference proteome</keyword>
<dbReference type="GO" id="GO:0031146">
    <property type="term" value="P:SCF-dependent proteasomal ubiquitin-dependent protein catabolic process"/>
    <property type="evidence" value="ECO:0000318"/>
    <property type="project" value="GO_Central"/>
</dbReference>
<dbReference type="Gene3D" id="3.80.10.10">
    <property type="entry name" value="Ribonuclease Inhibitor"/>
    <property type="match status" value="3"/>
</dbReference>